<dbReference type="Gene3D" id="2.60.120.920">
    <property type="match status" value="1"/>
</dbReference>
<evidence type="ECO:0000259" key="1">
    <source>
        <dbReference type="Pfam" id="PF07177"/>
    </source>
</evidence>
<dbReference type="EMBL" id="JANEYF010000197">
    <property type="protein sequence ID" value="KAJ8971546.1"/>
    <property type="molecule type" value="Genomic_DNA"/>
</dbReference>
<organism evidence="2 3">
    <name type="scientific">Rhamnusium bicolor</name>
    <dbReference type="NCBI Taxonomy" id="1586634"/>
    <lineage>
        <taxon>Eukaryota</taxon>
        <taxon>Metazoa</taxon>
        <taxon>Ecdysozoa</taxon>
        <taxon>Arthropoda</taxon>
        <taxon>Hexapoda</taxon>
        <taxon>Insecta</taxon>
        <taxon>Pterygota</taxon>
        <taxon>Neoptera</taxon>
        <taxon>Endopterygota</taxon>
        <taxon>Coleoptera</taxon>
        <taxon>Polyphaga</taxon>
        <taxon>Cucujiformia</taxon>
        <taxon>Chrysomeloidea</taxon>
        <taxon>Cerambycidae</taxon>
        <taxon>Lepturinae</taxon>
        <taxon>Rhagiini</taxon>
        <taxon>Rhamnusium</taxon>
    </lineage>
</organism>
<evidence type="ECO:0000313" key="3">
    <source>
        <dbReference type="Proteomes" id="UP001162156"/>
    </source>
</evidence>
<keyword evidence="3" id="KW-1185">Reference proteome</keyword>
<name>A0AAV8ZXK2_9CUCU</name>
<dbReference type="AlphaFoldDB" id="A0AAV8ZXK2"/>
<evidence type="ECO:0000313" key="2">
    <source>
        <dbReference type="EMBL" id="KAJ8971546.1"/>
    </source>
</evidence>
<feature type="domain" description="NHR" evidence="1">
    <location>
        <begin position="44"/>
        <end position="97"/>
    </location>
</feature>
<dbReference type="InterPro" id="IPR006573">
    <property type="entry name" value="NHR_dom"/>
</dbReference>
<dbReference type="Pfam" id="PF07177">
    <property type="entry name" value="Neuralized"/>
    <property type="match status" value="1"/>
</dbReference>
<protein>
    <recommendedName>
        <fullName evidence="1">NHR domain-containing protein</fullName>
    </recommendedName>
</protein>
<accession>A0AAV8ZXK2</accession>
<dbReference type="InterPro" id="IPR043136">
    <property type="entry name" value="B30.2/SPRY_sf"/>
</dbReference>
<gene>
    <name evidence="2" type="ORF">NQ314_000652</name>
</gene>
<sequence length="330" mass="37214">MQDECVIISKQLCRGVIMAGCISRPNNGRIPSRSNYGQRLSTLMVGDTVSLTLTDTKYFKLLINDEEEDGLHWNIPTGQPVFAVFDLYGQCQQIKIVNDRVKTEETATTSTDYEKADLESYEKERSETKLSLPIPSASTSLISPTGLKSSPSNSPMKSCHYKEECNKLKKKILLPDHYFTADEPICYCQNCYKKKCLDSDKDNYLLGWVKYPLKTLANITIDKWQTAFYFTKLGAVRCILDKRQPLTKGQAQWCNLTGQKGDDLQVVFYPTPQYSTVAGFKLENGKEVHAAFQLFVKPGAYSVSREADKVEWSTKETGALALNSLLFKIV</sequence>
<comment type="caution">
    <text evidence="2">The sequence shown here is derived from an EMBL/GenBank/DDBJ whole genome shotgun (WGS) entry which is preliminary data.</text>
</comment>
<reference evidence="2" key="1">
    <citation type="journal article" date="2023" name="Insect Mol. Biol.">
        <title>Genome sequencing provides insights into the evolution of gene families encoding plant cell wall-degrading enzymes in longhorned beetles.</title>
        <authorList>
            <person name="Shin N.R."/>
            <person name="Okamura Y."/>
            <person name="Kirsch R."/>
            <person name="Pauchet Y."/>
        </authorList>
    </citation>
    <scope>NUCLEOTIDE SEQUENCE</scope>
    <source>
        <strain evidence="2">RBIC_L_NR</strain>
    </source>
</reference>
<proteinExistence type="predicted"/>
<dbReference type="Proteomes" id="UP001162156">
    <property type="component" value="Unassembled WGS sequence"/>
</dbReference>